<keyword evidence="5" id="KW-0411">Iron-sulfur</keyword>
<evidence type="ECO:0000256" key="4">
    <source>
        <dbReference type="ARBA" id="ARBA00023004"/>
    </source>
</evidence>
<dbReference type="GeneID" id="16548455"/>
<dbReference type="EMBL" id="CP006670">
    <property type="protein sequence ID" value="EHR78297.2"/>
    <property type="molecule type" value="Genomic_DNA"/>
</dbReference>
<dbReference type="InterPro" id="IPR023867">
    <property type="entry name" value="Sulphatase_maturase_rSAM"/>
</dbReference>
<evidence type="ECO:0000259" key="7">
    <source>
        <dbReference type="PROSITE" id="PS51918"/>
    </source>
</evidence>
<keyword evidence="4" id="KW-0408">Iron</keyword>
<evidence type="ECO:0000313" key="8">
    <source>
        <dbReference type="EMBL" id="EHR78297.2"/>
    </source>
</evidence>
<dbReference type="HOGENOM" id="CLU_009273_3_1_2"/>
<dbReference type="RefSeq" id="WP_020953570.1">
    <property type="nucleotide sequence ID" value="NC_022084.1"/>
</dbReference>
<dbReference type="Proteomes" id="UP000015502">
    <property type="component" value="Chromosome"/>
</dbReference>
<feature type="domain" description="Radical SAM core" evidence="7">
    <location>
        <begin position="107"/>
        <end position="330"/>
    </location>
</feature>
<dbReference type="GO" id="GO:0016491">
    <property type="term" value="F:oxidoreductase activity"/>
    <property type="evidence" value="ECO:0007669"/>
    <property type="project" value="InterPro"/>
</dbReference>
<dbReference type="InterPro" id="IPR007197">
    <property type="entry name" value="rSAM"/>
</dbReference>
<dbReference type="InterPro" id="IPR058240">
    <property type="entry name" value="rSAM_sf"/>
</dbReference>
<evidence type="ECO:0000256" key="1">
    <source>
        <dbReference type="ARBA" id="ARBA00001966"/>
    </source>
</evidence>
<dbReference type="AlphaFoldDB" id="H3ZP60"/>
<keyword evidence="3" id="KW-0479">Metal-binding</keyword>
<dbReference type="NCBIfam" id="TIGR04085">
    <property type="entry name" value="rSAM_more_4Fe4S"/>
    <property type="match status" value="1"/>
</dbReference>
<dbReference type="UniPathway" id="UPA00782"/>
<dbReference type="InterPro" id="IPR023885">
    <property type="entry name" value="4Fe4S-binding_SPASM_dom"/>
</dbReference>
<evidence type="ECO:0000256" key="6">
    <source>
        <dbReference type="ARBA" id="ARBA00023601"/>
    </source>
</evidence>
<dbReference type="PANTHER" id="PTHR43273">
    <property type="entry name" value="ANAEROBIC SULFATASE-MATURATING ENZYME HOMOLOG ASLB-RELATED"/>
    <property type="match status" value="1"/>
</dbReference>
<dbReference type="PROSITE" id="PS51918">
    <property type="entry name" value="RADICAL_SAM"/>
    <property type="match status" value="1"/>
</dbReference>
<dbReference type="STRING" id="523849.OCC_12866"/>
<keyword evidence="9" id="KW-1185">Reference proteome</keyword>
<evidence type="ECO:0000256" key="2">
    <source>
        <dbReference type="ARBA" id="ARBA00022691"/>
    </source>
</evidence>
<comment type="cofactor">
    <cofactor evidence="1">
        <name>[4Fe-4S] cluster</name>
        <dbReference type="ChEBI" id="CHEBI:49883"/>
    </cofactor>
</comment>
<evidence type="ECO:0000256" key="5">
    <source>
        <dbReference type="ARBA" id="ARBA00023014"/>
    </source>
</evidence>
<dbReference type="GO" id="GO:0051536">
    <property type="term" value="F:iron-sulfur cluster binding"/>
    <property type="evidence" value="ECO:0007669"/>
    <property type="project" value="UniProtKB-KW"/>
</dbReference>
<dbReference type="Pfam" id="PF04055">
    <property type="entry name" value="Radical_SAM"/>
    <property type="match status" value="1"/>
</dbReference>
<dbReference type="GO" id="GO:0046872">
    <property type="term" value="F:metal ion binding"/>
    <property type="evidence" value="ECO:0007669"/>
    <property type="project" value="UniProtKB-KW"/>
</dbReference>
<evidence type="ECO:0000313" key="9">
    <source>
        <dbReference type="Proteomes" id="UP000015502"/>
    </source>
</evidence>
<reference evidence="8 9" key="1">
    <citation type="journal article" date="2012" name="J. Bacteriol.">
        <title>Genome sequence of the model hyperthermophilic archaeon Thermococcus litoralis NS-C.</title>
        <authorList>
            <person name="Gardner A.F."/>
            <person name="Kumar S."/>
            <person name="Perler F.B."/>
        </authorList>
    </citation>
    <scope>NUCLEOTIDE SEQUENCE [LARGE SCALE GENOMIC DNA]</scope>
    <source>
        <strain evidence="9">ATCC 51850 / DSM 5473 / JCM 8560 / NS-C</strain>
    </source>
</reference>
<proteinExistence type="inferred from homology"/>
<dbReference type="SFLD" id="SFLDS00029">
    <property type="entry name" value="Radical_SAM"/>
    <property type="match status" value="1"/>
</dbReference>
<accession>H3ZP60</accession>
<dbReference type="InterPro" id="IPR013785">
    <property type="entry name" value="Aldolase_TIM"/>
</dbReference>
<dbReference type="KEGG" id="tlt:OCC_12866"/>
<evidence type="ECO:0000256" key="3">
    <source>
        <dbReference type="ARBA" id="ARBA00022723"/>
    </source>
</evidence>
<protein>
    <recommendedName>
        <fullName evidence="7">Radical SAM core domain-containing protein</fullName>
    </recommendedName>
</protein>
<dbReference type="SFLD" id="SFLDG01067">
    <property type="entry name" value="SPASM/twitch_domain_containing"/>
    <property type="match status" value="1"/>
</dbReference>
<dbReference type="PaxDb" id="523849-OCC_12866"/>
<gene>
    <name evidence="8" type="ORF">OCC_12866</name>
</gene>
<dbReference type="SUPFAM" id="SSF102114">
    <property type="entry name" value="Radical SAM enzymes"/>
    <property type="match status" value="1"/>
</dbReference>
<dbReference type="PANTHER" id="PTHR43273:SF3">
    <property type="entry name" value="ANAEROBIC SULFATASE-MATURATING ENZYME HOMOLOG ASLB-RELATED"/>
    <property type="match status" value="1"/>
</dbReference>
<dbReference type="Gene3D" id="3.20.20.70">
    <property type="entry name" value="Aldolase class I"/>
    <property type="match status" value="1"/>
</dbReference>
<dbReference type="CDD" id="cd01335">
    <property type="entry name" value="Radical_SAM"/>
    <property type="match status" value="1"/>
</dbReference>
<dbReference type="OrthoDB" id="5620at2157"/>
<sequence length="488" mass="56252">MRAAFSYLFLFCCRDYGSNGEDCILKVNKYLLNLKLEEDKYIIINLLNQKAFYCDKEVKDALSTEHIGTLPLSILNTLKELGIILPHDYDYIKQFQQMAKKHVLNPNQFKFYGFEIILNWNCNFACNFCIQRKNWGQRESISHKKLQKILEFIDMYGDKPPHVAISGGEPLLPGNYEIIERLLRYLVEKNGELVITTNGFTLSKYLHLFEKYHSVISLIRISIAGPQEIHDKKRVHKTGAPTFNIVFGNLKKAMKTELLPKLRIVTHFDQENIPYLDKWVKILLEEGILGKVPVMFSVVENGGNINSQRFEEYKNREYISKKLIKYFSQNKWALKYIEVDNGTGEFEIIKNIILHGVLPNVRLYSCNGLAGREAVMAPDGYVYPCVILAREKTFRIGKYYPASEIFWDSITKVRSRNLTTLNKCHSCPLLPICSGGCPFKDLSKKELEKVKRGLIPITDCVSCMNKGLMENEVSQLFFEFKKVMGQGG</sequence>
<comment type="similarity">
    <text evidence="6">Belongs to the radical SAM superfamily. Anaerobic sulfatase-maturating enzyme family.</text>
</comment>
<name>H3ZP60_THELN</name>
<organism evidence="8 9">
    <name type="scientific">Thermococcus litoralis (strain ATCC 51850 / DSM 5473 / JCM 8560 / NS-C)</name>
    <dbReference type="NCBI Taxonomy" id="523849"/>
    <lineage>
        <taxon>Archaea</taxon>
        <taxon>Methanobacteriati</taxon>
        <taxon>Methanobacteriota</taxon>
        <taxon>Thermococci</taxon>
        <taxon>Thermococcales</taxon>
        <taxon>Thermococcaceae</taxon>
        <taxon>Thermococcus</taxon>
    </lineage>
</organism>
<keyword evidence="2" id="KW-0949">S-adenosyl-L-methionine</keyword>